<dbReference type="OrthoDB" id="2351239at2"/>
<dbReference type="PANTHER" id="PTHR40053">
    <property type="entry name" value="SPORULATION-CONTROL PROTEIN SPO0M"/>
    <property type="match status" value="1"/>
</dbReference>
<dbReference type="Proteomes" id="UP000315215">
    <property type="component" value="Chromosome"/>
</dbReference>
<dbReference type="RefSeq" id="WP_143896967.1">
    <property type="nucleotide sequence ID" value="NZ_CP041666.1"/>
</dbReference>
<evidence type="ECO:0000313" key="2">
    <source>
        <dbReference type="Proteomes" id="UP000315215"/>
    </source>
</evidence>
<dbReference type="Pfam" id="PF07070">
    <property type="entry name" value="Spo0M"/>
    <property type="match status" value="1"/>
</dbReference>
<proteinExistence type="predicted"/>
<accession>A0A516KKL6</accession>
<name>A0A516KKL6_9BACI</name>
<dbReference type="KEGG" id="aqt:FN924_18235"/>
<protein>
    <submittedName>
        <fullName evidence="1">Sporulation protein</fullName>
    </submittedName>
</protein>
<sequence length="252" mass="28788">MLKKWLASVGIGSAKVDTQLENDQLTPGESLKGKVVVVGGSTEQQIDRINLFVMTEALREYDDKKFYEDVVLHKFTLGEAFTIGEGERKEIDFAFTLPVQTPPTIGKTNVWIQTGLDIPSALDPKDRDYIKVHAHPLMSTVLDALYSELKFSLRKVEMEYSKRLGFIQEFEFLPSNDFRADLDELEAYFFLKEDEMEVVLQVDRRAKGLGGLFAEALEMDESYARVTFSRSEIERGTTYIASQLRETIQRYS</sequence>
<keyword evidence="2" id="KW-1185">Reference proteome</keyword>
<dbReference type="PANTHER" id="PTHR40053:SF1">
    <property type="entry name" value="SPORULATION-CONTROL PROTEIN SPO0M"/>
    <property type="match status" value="1"/>
</dbReference>
<dbReference type="EMBL" id="CP041666">
    <property type="protein sequence ID" value="QDP41937.1"/>
    <property type="molecule type" value="Genomic_DNA"/>
</dbReference>
<dbReference type="AlphaFoldDB" id="A0A516KKL6"/>
<organism evidence="1 2">
    <name type="scientific">Radiobacillus deserti</name>
    <dbReference type="NCBI Taxonomy" id="2594883"/>
    <lineage>
        <taxon>Bacteria</taxon>
        <taxon>Bacillati</taxon>
        <taxon>Bacillota</taxon>
        <taxon>Bacilli</taxon>
        <taxon>Bacillales</taxon>
        <taxon>Bacillaceae</taxon>
        <taxon>Radiobacillus</taxon>
    </lineage>
</organism>
<dbReference type="InterPro" id="IPR009776">
    <property type="entry name" value="Spore_0_M"/>
</dbReference>
<evidence type="ECO:0000313" key="1">
    <source>
        <dbReference type="EMBL" id="QDP41937.1"/>
    </source>
</evidence>
<reference evidence="1 2" key="1">
    <citation type="submission" date="2019-07" db="EMBL/GenBank/DDBJ databases">
        <authorList>
            <person name="Li J."/>
        </authorList>
    </citation>
    <scope>NUCLEOTIDE SEQUENCE [LARGE SCALE GENOMIC DNA]</scope>
    <source>
        <strain evidence="1 2">TKL69</strain>
    </source>
</reference>
<gene>
    <name evidence="1" type="ORF">FN924_18235</name>
</gene>